<dbReference type="Pfam" id="PF00071">
    <property type="entry name" value="Ras"/>
    <property type="match status" value="5"/>
</dbReference>
<gene>
    <name evidence="3" type="primary">RAB13</name>
    <name evidence="3" type="ORF">SNAT2548_LOCUS30291</name>
</gene>
<keyword evidence="4" id="KW-1185">Reference proteome</keyword>
<accession>A0A812TSN6</accession>
<dbReference type="SMART" id="SM00175">
    <property type="entry name" value="RAB"/>
    <property type="match status" value="4"/>
</dbReference>
<dbReference type="InterPro" id="IPR027417">
    <property type="entry name" value="P-loop_NTPase"/>
</dbReference>
<dbReference type="PROSITE" id="PS51421">
    <property type="entry name" value="RAS"/>
    <property type="match status" value="3"/>
</dbReference>
<proteinExistence type="predicted"/>
<protein>
    <submittedName>
        <fullName evidence="3">RAB13 protein</fullName>
    </submittedName>
</protein>
<evidence type="ECO:0000313" key="3">
    <source>
        <dbReference type="EMBL" id="CAE7540281.1"/>
    </source>
</evidence>
<dbReference type="PROSITE" id="PS51419">
    <property type="entry name" value="RAB"/>
    <property type="match status" value="4"/>
</dbReference>
<organism evidence="3 4">
    <name type="scientific">Symbiodinium natans</name>
    <dbReference type="NCBI Taxonomy" id="878477"/>
    <lineage>
        <taxon>Eukaryota</taxon>
        <taxon>Sar</taxon>
        <taxon>Alveolata</taxon>
        <taxon>Dinophyceae</taxon>
        <taxon>Suessiales</taxon>
        <taxon>Symbiodiniaceae</taxon>
        <taxon>Symbiodinium</taxon>
    </lineage>
</organism>
<sequence length="1700" mass="187722">MGLGHGKSSSDASICAGARRRISHIVSAGARGKPADQMLPVRILTPAGEVALEQQLLGSRTVRSVLQTLSGGRSSRLTLLHGTQVVDQSTRLSELNLTEEDSLCLVRNPPGRYTPWSEDGNTDMQPHLVKCLLIGGGAAGKTSWMRAFSRESFAESYSPTIGAEFKVLRLQTGDGTKVKIQLWDTGGQPRLCYKAVTRAFCRGAAGLMLFFSMRSRETLNEVLRMFEETAEAIEAECCRRVCLVATHSDVADPEVTEEEAEQLARQKGWPFFAVSNKTSVGIDEPLFAWLDLFLDDVALAQPARLVLLIFGGGIMGLGQGRPSLLAWSKRSFSDPDKMLPVRILTPAGEVALEQQLPGSRTVRSLLQTLSDGRPGRLTLLHGTEIVPRSRKLSELNLTEESSLYLVRKPTGTYTPWYDEEDTQHHWAKCFVAGGAGAGKTSWIRACCREGFKDLYVDDVDIGVLSSRLQSEEDGSRFIMQLFQVEVVRDMLFCDAYFNGVSGLMLFFSLDNRETLNEALQLFASAEQARAKFCRHVCMVATHADIADPEVSAEEAEQLARQKGWPFFAFPNKTQVGIDEPLFALLDLFLDDVAPTVFAKCHDDWTLQPLSSLRGWCWVEGDNAMLSEDSRIFGWLPSHRLEAVAIAVVWPPWRSTWLLEPGRVRDALSSEGLRSLCCCRLPTQMLRRFWRRKDVSTSAGARKRLSHLAQTASFEHVKEWLHYAFGHGVFAGARADRMLPVRILTPAGEVALEQQLPGSRTVRSVLQTLSGGGNGRLMLLHGTQVVHQSTRLSELNLTEEDSLCLVRNPPGRYTPWSDDGNTPDTQHHVVKCVLMGGGAVGKTSWTRAFSRESFAESYRPTIGAALKTLRLQSEDGTKITIQLWDKGGQPRLCYKAATRLFCREATGLMLFFSLRSRESLNEVLQMFEETEAAQAECCRRVCLVATYSDMADPEVTEAEAEQLARRRGWPFFAVSNKTQVGIDEPLFAWLDLFLDDVAAQAGPCAAGTGIVGADVRCGARARPGARCLVVRRAAVAMLLPLADADAAPLLEWLHYAFGHGVFAGARADRMLPVRILTPAGEVALEQQLPGSRTVRSVLQTLSGGGNGRLMLLHGTQVVHQSTRLSELNLTEEDSLCLVRNPPGRYTPWSDDGNRPNTQHHVVKCVLMGGGAVGKTSWTRAISRESFTQSYRPTIGADFKMLRLQSEDGTKLKIQLWDKGGQPRLCYKAATRLFCRGATGLMLFFSLRSRESLNEVLQMFEETEAAQAECCRRVCLVATYSDMADPEVTEAEAEQLARRRGWPFFAVSNKTQVGIDEPLFAWLDLFLDDVAAQAGPCAAGTGIVGADVRCGVKRLKHVVFEALPLSVVSPERRLRSLWLGLHGAARARPGARCLVVRRAAVAMLLPLADADAAPLPEWLHYAFGHGIFAGARADRMLPVRILTPGGEVALEQQLPGSRTVRSVLQTLSGGGNGRLMLLHGTQVVHQSTRLSELNLTEEDSLCLVRNPPGRYTPWSDDRNTPDTQHHVVKCVLMGGGAVGKTSWTRAFSRESFAESYRPTSGADLKTLRLQSADGTKLKIQLWDTGRELRLCYNYAVATRVFCRGAAGLMLFFSLRFRETLNEVLRMFEETEAVEAECCRRVCLVATHSDVADPEVTEEEAEQLARHRGWPFFAVSSKTQVGIDEPLFAWLDLFLDDVAARTS</sequence>
<dbReference type="InterPro" id="IPR036286">
    <property type="entry name" value="LexA/Signal_pep-like_sf"/>
</dbReference>
<evidence type="ECO:0000313" key="4">
    <source>
        <dbReference type="Proteomes" id="UP000604046"/>
    </source>
</evidence>
<dbReference type="SMART" id="SM00173">
    <property type="entry name" value="RAS"/>
    <property type="match status" value="1"/>
</dbReference>
<evidence type="ECO:0000256" key="1">
    <source>
        <dbReference type="ARBA" id="ARBA00022741"/>
    </source>
</evidence>
<dbReference type="CDD" id="cd00154">
    <property type="entry name" value="Rab"/>
    <property type="match status" value="4"/>
</dbReference>
<keyword evidence="1" id="KW-0547">Nucleotide-binding</keyword>
<dbReference type="EMBL" id="CAJNDS010002601">
    <property type="protein sequence ID" value="CAE7540281.1"/>
    <property type="molecule type" value="Genomic_DNA"/>
</dbReference>
<dbReference type="InterPro" id="IPR050227">
    <property type="entry name" value="Rab"/>
</dbReference>
<dbReference type="Gene3D" id="2.10.109.10">
    <property type="entry name" value="Umud Fragment, subunit A"/>
    <property type="match status" value="1"/>
</dbReference>
<comment type="caution">
    <text evidence="3">The sequence shown here is derived from an EMBL/GenBank/DDBJ whole genome shotgun (WGS) entry which is preliminary data.</text>
</comment>
<dbReference type="InterPro" id="IPR001806">
    <property type="entry name" value="Small_GTPase"/>
</dbReference>
<dbReference type="SUPFAM" id="SSF51306">
    <property type="entry name" value="LexA/Signal peptidase"/>
    <property type="match status" value="1"/>
</dbReference>
<dbReference type="GO" id="GO:0003924">
    <property type="term" value="F:GTPase activity"/>
    <property type="evidence" value="ECO:0007669"/>
    <property type="project" value="InterPro"/>
</dbReference>
<dbReference type="PANTHER" id="PTHR47977">
    <property type="entry name" value="RAS-RELATED PROTEIN RAB"/>
    <property type="match status" value="1"/>
</dbReference>
<keyword evidence="2" id="KW-0342">GTP-binding</keyword>
<evidence type="ECO:0000256" key="2">
    <source>
        <dbReference type="ARBA" id="ARBA00023134"/>
    </source>
</evidence>
<name>A0A812TSN6_9DINO</name>
<dbReference type="SUPFAM" id="SSF52540">
    <property type="entry name" value="P-loop containing nucleoside triphosphate hydrolases"/>
    <property type="match status" value="5"/>
</dbReference>
<dbReference type="InterPro" id="IPR005225">
    <property type="entry name" value="Small_GTP-bd"/>
</dbReference>
<reference evidence="3" key="1">
    <citation type="submission" date="2021-02" db="EMBL/GenBank/DDBJ databases">
        <authorList>
            <person name="Dougan E. K."/>
            <person name="Rhodes N."/>
            <person name="Thang M."/>
            <person name="Chan C."/>
        </authorList>
    </citation>
    <scope>NUCLEOTIDE SEQUENCE</scope>
</reference>
<dbReference type="PRINTS" id="PR00449">
    <property type="entry name" value="RASTRNSFRMNG"/>
</dbReference>
<dbReference type="NCBIfam" id="TIGR00231">
    <property type="entry name" value="small_GTP"/>
    <property type="match status" value="1"/>
</dbReference>
<dbReference type="GO" id="GO:0005525">
    <property type="term" value="F:GTP binding"/>
    <property type="evidence" value="ECO:0007669"/>
    <property type="project" value="UniProtKB-KW"/>
</dbReference>
<dbReference type="SMART" id="SM00174">
    <property type="entry name" value="RHO"/>
    <property type="match status" value="1"/>
</dbReference>
<dbReference type="OrthoDB" id="409925at2759"/>
<dbReference type="Gene3D" id="3.40.50.300">
    <property type="entry name" value="P-loop containing nucleotide triphosphate hydrolases"/>
    <property type="match status" value="5"/>
</dbReference>
<dbReference type="Proteomes" id="UP000604046">
    <property type="component" value="Unassembled WGS sequence"/>
</dbReference>